<dbReference type="GO" id="GO:0097268">
    <property type="term" value="C:cytoophidium"/>
    <property type="evidence" value="ECO:0007669"/>
    <property type="project" value="UniProtKB-ARBA"/>
</dbReference>
<feature type="binding site" evidence="11">
    <location>
        <position position="222"/>
    </location>
    <ligand>
        <name>CTP</name>
        <dbReference type="ChEBI" id="CHEBI:37563"/>
        <note>allosteric inhibitor</note>
    </ligand>
</feature>
<keyword evidence="4 11" id="KW-0479">Metal-binding</keyword>
<feature type="binding site" evidence="11">
    <location>
        <position position="240"/>
    </location>
    <ligand>
        <name>ATP</name>
        <dbReference type="ChEBI" id="CHEBI:30616"/>
    </ligand>
</feature>
<dbReference type="Gene3D" id="3.40.50.300">
    <property type="entry name" value="P-loop containing nucleotide triphosphate hydrolases"/>
    <property type="match status" value="1"/>
</dbReference>
<sequence length="538" mass="60139">MAKYIFVTGGVVSSLGKGITASAIGALIQAADYRVNMMKIDPYLNVDAGTMRPYEHGEVFVTADGTETDLDLGNYERFLQIETSKDSAITTGKVYQKVIEAERRGEYLGQTVQVIPHITDEIKRRIRMFDKNRSDVCIIELGGTVGDIESVPFIEAIRQFILEEGFENTMCIHLTLVPTVTGGELKTKPSQHSVKTLMSDGIHADMLICRSKEPITQEIREKLSLFCSVPTGLVISLPDAENIYEIPLILHQEGVLECIEKRFNLPSKQADLASWKKISRNTKKAKKSVDIAFVGKYIQMKDAYKSVFEAFQHAATEQKISIRFHTLNPEDLEDQKKEALDTLECVDGVFVPGGFGNRGISGKINTLQYGRTHNKPTFGICLGMQCAVIEFARNVLGLDADSTEFDTETPHPVIEMLSNLKNIKDLGGTMRLGAYKATVKSDTLLEKIYKTQTIQERHRHRFEVNPVYVEHLEEKGLKISAQGPSGLVEAIEIAGHPWYIAVQYHPEFLSSPLKAHPLFLSFLEASEKFRSGRQSCMD</sequence>
<dbReference type="FunFam" id="3.40.50.300:FF:000009">
    <property type="entry name" value="CTP synthase"/>
    <property type="match status" value="1"/>
</dbReference>
<dbReference type="Gene3D" id="3.40.50.880">
    <property type="match status" value="1"/>
</dbReference>
<comment type="function">
    <text evidence="11">Catalyzes the ATP-dependent amination of UTP to CTP with either L-glutamine or ammonia as the source of nitrogen. Regulates intracellular CTP levels through interactions with the four ribonucleotide triphosphates.</text>
</comment>
<dbReference type="NCBIfam" id="NF003792">
    <property type="entry name" value="PRK05380.1"/>
    <property type="match status" value="1"/>
</dbReference>
<dbReference type="PROSITE" id="PS51273">
    <property type="entry name" value="GATASE_TYPE_1"/>
    <property type="match status" value="1"/>
</dbReference>
<feature type="binding site" evidence="11">
    <location>
        <position position="71"/>
    </location>
    <ligand>
        <name>ATP</name>
        <dbReference type="ChEBI" id="CHEBI:30616"/>
    </ligand>
</feature>
<dbReference type="GO" id="GO:0046872">
    <property type="term" value="F:metal ion binding"/>
    <property type="evidence" value="ECO:0007669"/>
    <property type="project" value="UniProtKB-KW"/>
</dbReference>
<reference evidence="15" key="1">
    <citation type="submission" date="2016-10" db="EMBL/GenBank/DDBJ databases">
        <authorList>
            <person name="Varghese N."/>
            <person name="Submissions S."/>
        </authorList>
    </citation>
    <scope>NUCLEOTIDE SEQUENCE [LARGE SCALE GENOMIC DNA]</scope>
    <source>
        <strain evidence="15">ATCC 43811</strain>
    </source>
</reference>
<keyword evidence="5 11" id="KW-0547">Nucleotide-binding</keyword>
<feature type="domain" description="CTP synthase N-terminal" evidence="13">
    <location>
        <begin position="3"/>
        <end position="265"/>
    </location>
</feature>
<dbReference type="InterPro" id="IPR017456">
    <property type="entry name" value="CTP_synthase_N"/>
</dbReference>
<gene>
    <name evidence="11" type="primary">pyrG</name>
    <name evidence="14" type="ORF">SAMN02745150_00381</name>
</gene>
<feature type="active site" evidence="11">
    <location>
        <position position="507"/>
    </location>
</feature>
<dbReference type="InterPro" id="IPR017926">
    <property type="entry name" value="GATASE"/>
</dbReference>
<feature type="binding site" evidence="11">
    <location>
        <position position="461"/>
    </location>
    <ligand>
        <name>L-glutamine</name>
        <dbReference type="ChEBI" id="CHEBI:58359"/>
    </ligand>
</feature>
<dbReference type="GO" id="GO:0019856">
    <property type="term" value="P:pyrimidine nucleobase biosynthetic process"/>
    <property type="evidence" value="ECO:0007669"/>
    <property type="project" value="TreeGrafter"/>
</dbReference>
<dbReference type="CDD" id="cd03113">
    <property type="entry name" value="CTPS_N"/>
    <property type="match status" value="1"/>
</dbReference>
<accession>A0A1I1D789</accession>
<comment type="catalytic activity">
    <reaction evidence="11">
        <text>UTP + NH4(+) + ATP = CTP + ADP + phosphate + 2 H(+)</text>
        <dbReference type="Rhea" id="RHEA:16597"/>
        <dbReference type="ChEBI" id="CHEBI:15378"/>
        <dbReference type="ChEBI" id="CHEBI:28938"/>
        <dbReference type="ChEBI" id="CHEBI:30616"/>
        <dbReference type="ChEBI" id="CHEBI:37563"/>
        <dbReference type="ChEBI" id="CHEBI:43474"/>
        <dbReference type="ChEBI" id="CHEBI:46398"/>
        <dbReference type="ChEBI" id="CHEBI:456216"/>
    </reaction>
</comment>
<feature type="binding site" evidence="11">
    <location>
        <begin position="186"/>
        <end position="191"/>
    </location>
    <ligand>
        <name>CTP</name>
        <dbReference type="ChEBI" id="CHEBI:37563"/>
        <note>allosteric inhibitor</note>
    </ligand>
</feature>
<comment type="pathway">
    <text evidence="1 11">Pyrimidine metabolism; CTP biosynthesis via de novo pathway; CTP from UDP: step 2/2.</text>
</comment>
<dbReference type="GO" id="GO:0004359">
    <property type="term" value="F:glutaminase activity"/>
    <property type="evidence" value="ECO:0007669"/>
    <property type="project" value="RHEA"/>
</dbReference>
<keyword evidence="6 11" id="KW-0067">ATP-binding</keyword>
<evidence type="ECO:0000256" key="7">
    <source>
        <dbReference type="ARBA" id="ARBA00022842"/>
    </source>
</evidence>
<dbReference type="GO" id="GO:0044210">
    <property type="term" value="P:'de novo' CTP biosynthetic process"/>
    <property type="evidence" value="ECO:0007669"/>
    <property type="project" value="UniProtKB-UniRule"/>
</dbReference>
<evidence type="ECO:0000256" key="3">
    <source>
        <dbReference type="ARBA" id="ARBA00022598"/>
    </source>
</evidence>
<feature type="domain" description="Glutamine amidotransferase" evidence="12">
    <location>
        <begin position="300"/>
        <end position="524"/>
    </location>
</feature>
<keyword evidence="7 11" id="KW-0460">Magnesium</keyword>
<comment type="subunit">
    <text evidence="11">Homotetramer.</text>
</comment>
<dbReference type="GO" id="GO:0005829">
    <property type="term" value="C:cytosol"/>
    <property type="evidence" value="ECO:0007669"/>
    <property type="project" value="TreeGrafter"/>
</dbReference>
<dbReference type="GO" id="GO:0005524">
    <property type="term" value="F:ATP binding"/>
    <property type="evidence" value="ECO:0007669"/>
    <property type="project" value="UniProtKB-KW"/>
</dbReference>
<dbReference type="NCBIfam" id="TIGR00337">
    <property type="entry name" value="PyrG"/>
    <property type="match status" value="1"/>
</dbReference>
<dbReference type="HAMAP" id="MF_01227">
    <property type="entry name" value="PyrG"/>
    <property type="match status" value="1"/>
</dbReference>
<dbReference type="Pfam" id="PF00117">
    <property type="entry name" value="GATase"/>
    <property type="match status" value="1"/>
</dbReference>
<dbReference type="InterPro" id="IPR033828">
    <property type="entry name" value="GATase1_CTP_Synthase"/>
</dbReference>
<evidence type="ECO:0000256" key="4">
    <source>
        <dbReference type="ARBA" id="ARBA00022723"/>
    </source>
</evidence>
<dbReference type="InterPro" id="IPR027417">
    <property type="entry name" value="P-loop_NTPase"/>
</dbReference>
<evidence type="ECO:0000313" key="14">
    <source>
        <dbReference type="EMBL" id="SFB70811.1"/>
    </source>
</evidence>
<evidence type="ECO:0000256" key="6">
    <source>
        <dbReference type="ARBA" id="ARBA00022840"/>
    </source>
</evidence>
<feature type="binding site" evidence="11">
    <location>
        <begin position="147"/>
        <end position="149"/>
    </location>
    <ligand>
        <name>CTP</name>
        <dbReference type="ChEBI" id="CHEBI:37563"/>
        <note>allosteric inhibitor</note>
    </ligand>
</feature>
<evidence type="ECO:0000256" key="8">
    <source>
        <dbReference type="ARBA" id="ARBA00022962"/>
    </source>
</evidence>
<comment type="activity regulation">
    <text evidence="11">Allosterically activated by GTP, when glutamine is the substrate; GTP has no effect on the reaction when ammonia is the substrate. The allosteric effector GTP functions by stabilizing the protein conformation that binds the tetrahedral intermediate(s) formed during glutamine hydrolysis. Inhibited by the product CTP, via allosteric rather than competitive inhibition.</text>
</comment>
<feature type="binding site" evidence="11">
    <location>
        <position position="140"/>
    </location>
    <ligand>
        <name>Mg(2+)</name>
        <dbReference type="ChEBI" id="CHEBI:18420"/>
    </ligand>
</feature>
<feature type="active site" evidence="11">
    <location>
        <position position="505"/>
    </location>
</feature>
<evidence type="ECO:0000313" key="15">
    <source>
        <dbReference type="Proteomes" id="UP000240042"/>
    </source>
</evidence>
<comment type="miscellaneous">
    <text evidence="11">CTPSs have evolved a hybrid strategy for distinguishing between UTP and CTP. The overlapping regions of the product feedback inhibitory and substrate sites recognize a common feature in both compounds, the triphosphate moiety. To differentiate isosteric substrate and product pyrimidine rings, an additional pocket far from the expected kinase/ligase catalytic site, specifically recognizes the cytosine and ribose portions of the product inhibitor.</text>
</comment>
<dbReference type="SUPFAM" id="SSF52317">
    <property type="entry name" value="Class I glutamine amidotransferase-like"/>
    <property type="match status" value="1"/>
</dbReference>
<comment type="caution">
    <text evidence="11">Lacks conserved residue(s) required for the propagation of feature annotation.</text>
</comment>
<evidence type="ECO:0000259" key="13">
    <source>
        <dbReference type="Pfam" id="PF06418"/>
    </source>
</evidence>
<evidence type="ECO:0000256" key="11">
    <source>
        <dbReference type="HAMAP-Rule" id="MF_01227"/>
    </source>
</evidence>
<dbReference type="PANTHER" id="PTHR11550">
    <property type="entry name" value="CTP SYNTHASE"/>
    <property type="match status" value="1"/>
</dbReference>
<dbReference type="CDD" id="cd01746">
    <property type="entry name" value="GATase1_CTP_Synthase"/>
    <property type="match status" value="1"/>
</dbReference>
<dbReference type="PANTHER" id="PTHR11550:SF0">
    <property type="entry name" value="CTP SYNTHASE-RELATED"/>
    <property type="match status" value="1"/>
</dbReference>
<feature type="binding site" evidence="11">
    <location>
        <position position="13"/>
    </location>
    <ligand>
        <name>UTP</name>
        <dbReference type="ChEBI" id="CHEBI:46398"/>
    </ligand>
</feature>
<comment type="catalytic activity">
    <reaction evidence="11">
        <text>L-glutamine + H2O = L-glutamate + NH4(+)</text>
        <dbReference type="Rhea" id="RHEA:15889"/>
        <dbReference type="ChEBI" id="CHEBI:15377"/>
        <dbReference type="ChEBI" id="CHEBI:28938"/>
        <dbReference type="ChEBI" id="CHEBI:29985"/>
        <dbReference type="ChEBI" id="CHEBI:58359"/>
    </reaction>
</comment>
<organism evidence="14 15">
    <name type="scientific">Brevinema andersonii</name>
    <dbReference type="NCBI Taxonomy" id="34097"/>
    <lineage>
        <taxon>Bacteria</taxon>
        <taxon>Pseudomonadati</taxon>
        <taxon>Spirochaetota</taxon>
        <taxon>Spirochaetia</taxon>
        <taxon>Brevinematales</taxon>
        <taxon>Brevinemataceae</taxon>
        <taxon>Brevinema</taxon>
    </lineage>
</organism>
<dbReference type="RefSeq" id="WP_092317853.1">
    <property type="nucleotide sequence ID" value="NZ_FOKY01000001.1"/>
</dbReference>
<feature type="active site" description="Nucleophile; for glutamine hydrolysis" evidence="11">
    <location>
        <position position="381"/>
    </location>
</feature>
<dbReference type="EMBL" id="FOKY01000001">
    <property type="protein sequence ID" value="SFB70811.1"/>
    <property type="molecule type" value="Genomic_DNA"/>
</dbReference>
<dbReference type="InterPro" id="IPR029062">
    <property type="entry name" value="Class_I_gatase-like"/>
</dbReference>
<comment type="catalytic activity">
    <reaction evidence="10 11">
        <text>UTP + L-glutamine + ATP + H2O = CTP + L-glutamate + ADP + phosphate + 2 H(+)</text>
        <dbReference type="Rhea" id="RHEA:26426"/>
        <dbReference type="ChEBI" id="CHEBI:15377"/>
        <dbReference type="ChEBI" id="CHEBI:15378"/>
        <dbReference type="ChEBI" id="CHEBI:29985"/>
        <dbReference type="ChEBI" id="CHEBI:30616"/>
        <dbReference type="ChEBI" id="CHEBI:37563"/>
        <dbReference type="ChEBI" id="CHEBI:43474"/>
        <dbReference type="ChEBI" id="CHEBI:46398"/>
        <dbReference type="ChEBI" id="CHEBI:58359"/>
        <dbReference type="ChEBI" id="CHEBI:456216"/>
        <dbReference type="EC" id="6.3.4.2"/>
    </reaction>
</comment>
<dbReference type="InterPro" id="IPR004468">
    <property type="entry name" value="CTP_synthase"/>
</dbReference>
<dbReference type="EC" id="6.3.4.2" evidence="11"/>
<feature type="binding site" evidence="11">
    <location>
        <position position="354"/>
    </location>
    <ligand>
        <name>L-glutamine</name>
        <dbReference type="ChEBI" id="CHEBI:58359"/>
    </ligand>
</feature>
<feature type="binding site" evidence="11">
    <location>
        <begin position="382"/>
        <end position="385"/>
    </location>
    <ligand>
        <name>L-glutamine</name>
        <dbReference type="ChEBI" id="CHEBI:58359"/>
    </ligand>
</feature>
<feature type="binding site" evidence="11">
    <location>
        <position position="222"/>
    </location>
    <ligand>
        <name>UTP</name>
        <dbReference type="ChEBI" id="CHEBI:46398"/>
    </ligand>
</feature>
<keyword evidence="9 11" id="KW-0665">Pyrimidine biosynthesis</keyword>
<feature type="binding site" evidence="11">
    <location>
        <begin position="186"/>
        <end position="191"/>
    </location>
    <ligand>
        <name>UTP</name>
        <dbReference type="ChEBI" id="CHEBI:46398"/>
    </ligand>
</feature>
<dbReference type="OrthoDB" id="9801107at2"/>
<feature type="region of interest" description="Amidoligase domain" evidence="11">
    <location>
        <begin position="1"/>
        <end position="265"/>
    </location>
</feature>
<dbReference type="GO" id="GO:0003883">
    <property type="term" value="F:CTP synthase activity"/>
    <property type="evidence" value="ECO:0007669"/>
    <property type="project" value="UniProtKB-UniRule"/>
</dbReference>
<evidence type="ECO:0000256" key="5">
    <source>
        <dbReference type="ARBA" id="ARBA00022741"/>
    </source>
</evidence>
<comment type="similarity">
    <text evidence="2 11">Belongs to the CTP synthase family.</text>
</comment>
<keyword evidence="3 11" id="KW-0436">Ligase</keyword>
<dbReference type="SUPFAM" id="SSF52540">
    <property type="entry name" value="P-loop containing nucleoside triphosphate hydrolases"/>
    <property type="match status" value="1"/>
</dbReference>
<feature type="binding site" evidence="11">
    <location>
        <position position="54"/>
    </location>
    <ligand>
        <name>L-glutamine</name>
        <dbReference type="ChEBI" id="CHEBI:58359"/>
    </ligand>
</feature>
<dbReference type="FunFam" id="3.40.50.880:FF:000002">
    <property type="entry name" value="CTP synthase"/>
    <property type="match status" value="1"/>
</dbReference>
<evidence type="ECO:0000256" key="10">
    <source>
        <dbReference type="ARBA" id="ARBA00047781"/>
    </source>
</evidence>
<feature type="binding site" evidence="11">
    <location>
        <begin position="14"/>
        <end position="19"/>
    </location>
    <ligand>
        <name>ATP</name>
        <dbReference type="ChEBI" id="CHEBI:30616"/>
    </ligand>
</feature>
<dbReference type="Proteomes" id="UP000240042">
    <property type="component" value="Unassembled WGS sequence"/>
</dbReference>
<dbReference type="GO" id="GO:0042802">
    <property type="term" value="F:identical protein binding"/>
    <property type="evidence" value="ECO:0007669"/>
    <property type="project" value="TreeGrafter"/>
</dbReference>
<evidence type="ECO:0000256" key="2">
    <source>
        <dbReference type="ARBA" id="ARBA00007533"/>
    </source>
</evidence>
<protein>
    <recommendedName>
        <fullName evidence="11">CTP synthase</fullName>
        <ecNumber evidence="11">6.3.4.2</ecNumber>
    </recommendedName>
    <alternativeName>
        <fullName evidence="11">Cytidine 5'-triphosphate synthase</fullName>
    </alternativeName>
    <alternativeName>
        <fullName evidence="11">Cytidine triphosphate synthetase</fullName>
        <shortName evidence="11">CTP synthetase</shortName>
        <shortName evidence="11">CTPS</shortName>
    </alternativeName>
    <alternativeName>
        <fullName evidence="11">UTP--ammonia ligase</fullName>
    </alternativeName>
</protein>
<evidence type="ECO:0000259" key="12">
    <source>
        <dbReference type="Pfam" id="PF00117"/>
    </source>
</evidence>
<proteinExistence type="inferred from homology"/>
<feature type="binding site" evidence="11">
    <location>
        <position position="71"/>
    </location>
    <ligand>
        <name>Mg(2+)</name>
        <dbReference type="ChEBI" id="CHEBI:18420"/>
    </ligand>
</feature>
<feature type="binding site" evidence="11">
    <location>
        <position position="13"/>
    </location>
    <ligand>
        <name>CTP</name>
        <dbReference type="ChEBI" id="CHEBI:37563"/>
        <note>allosteric inhibitor</note>
    </ligand>
</feature>
<evidence type="ECO:0000256" key="9">
    <source>
        <dbReference type="ARBA" id="ARBA00022975"/>
    </source>
</evidence>
<dbReference type="AlphaFoldDB" id="A0A1I1D789"/>
<evidence type="ECO:0000256" key="1">
    <source>
        <dbReference type="ARBA" id="ARBA00005171"/>
    </source>
</evidence>
<name>A0A1I1D789_BREAD</name>
<feature type="binding site" evidence="11">
    <location>
        <position position="404"/>
    </location>
    <ligand>
        <name>L-glutamine</name>
        <dbReference type="ChEBI" id="CHEBI:58359"/>
    </ligand>
</feature>
<dbReference type="STRING" id="34097.SAMN02745150_00381"/>
<keyword evidence="15" id="KW-1185">Reference proteome</keyword>
<dbReference type="UniPathway" id="UPA00159">
    <property type="reaction ID" value="UER00277"/>
</dbReference>
<dbReference type="Pfam" id="PF06418">
    <property type="entry name" value="CTP_synth_N"/>
    <property type="match status" value="1"/>
</dbReference>
<keyword evidence="8 11" id="KW-0315">Glutamine amidotransferase</keyword>